<dbReference type="EMBL" id="JASBWR010000112">
    <property type="protein sequence ID" value="KAJ9094357.1"/>
    <property type="molecule type" value="Genomic_DNA"/>
</dbReference>
<evidence type="ECO:0000313" key="1">
    <source>
        <dbReference type="EMBL" id="KAJ9094357.1"/>
    </source>
</evidence>
<accession>A0ACC2V525</accession>
<organism evidence="1 2">
    <name type="scientific">Naganishia cerealis</name>
    <dbReference type="NCBI Taxonomy" id="610337"/>
    <lineage>
        <taxon>Eukaryota</taxon>
        <taxon>Fungi</taxon>
        <taxon>Dikarya</taxon>
        <taxon>Basidiomycota</taxon>
        <taxon>Agaricomycotina</taxon>
        <taxon>Tremellomycetes</taxon>
        <taxon>Filobasidiales</taxon>
        <taxon>Filobasidiaceae</taxon>
        <taxon>Naganishia</taxon>
    </lineage>
</organism>
<name>A0ACC2V525_9TREE</name>
<dbReference type="Proteomes" id="UP001241377">
    <property type="component" value="Unassembled WGS sequence"/>
</dbReference>
<comment type="caution">
    <text evidence="1">The sequence shown here is derived from an EMBL/GenBank/DDBJ whole genome shotgun (WGS) entry which is preliminary data.</text>
</comment>
<evidence type="ECO:0000313" key="2">
    <source>
        <dbReference type="Proteomes" id="UP001241377"/>
    </source>
</evidence>
<proteinExistence type="predicted"/>
<reference evidence="1" key="1">
    <citation type="submission" date="2023-04" db="EMBL/GenBank/DDBJ databases">
        <title>Draft Genome sequencing of Naganishia species isolated from polar environments using Oxford Nanopore Technology.</title>
        <authorList>
            <person name="Leo P."/>
            <person name="Venkateswaran K."/>
        </authorList>
    </citation>
    <scope>NUCLEOTIDE SEQUENCE</scope>
    <source>
        <strain evidence="1">MNA-CCFEE 5261</strain>
    </source>
</reference>
<protein>
    <submittedName>
        <fullName evidence="1">Uncharacterized protein</fullName>
    </submittedName>
</protein>
<keyword evidence="2" id="KW-1185">Reference proteome</keyword>
<gene>
    <name evidence="1" type="ORF">QFC19_007965</name>
</gene>
<sequence length="131" mass="14933">MPAWFDIKDLSRLTNSIHDDEEGMLRSVAAVESLIEKEIKERGIKEERIVIGGFSQGCVISILTALRTQRNIAGVISLSGWLPLSHKIEEVRMCEHGYTLKTEADHTYFSWPPRERKTWQSFGAMGKRMAL</sequence>